<protein>
    <submittedName>
        <fullName evidence="2">Uncharacterized protein</fullName>
    </submittedName>
</protein>
<proteinExistence type="predicted"/>
<keyword evidence="1" id="KW-1133">Transmembrane helix</keyword>
<accession>A0A9P4NU92</accession>
<keyword evidence="1" id="KW-0472">Membrane</keyword>
<dbReference type="AlphaFoldDB" id="A0A9P4NU92"/>
<keyword evidence="3" id="KW-1185">Reference proteome</keyword>
<evidence type="ECO:0000313" key="2">
    <source>
        <dbReference type="EMBL" id="KAF2431787.1"/>
    </source>
</evidence>
<dbReference type="Proteomes" id="UP000800235">
    <property type="component" value="Unassembled WGS sequence"/>
</dbReference>
<evidence type="ECO:0000313" key="3">
    <source>
        <dbReference type="Proteomes" id="UP000800235"/>
    </source>
</evidence>
<feature type="transmembrane region" description="Helical" evidence="1">
    <location>
        <begin position="20"/>
        <end position="39"/>
    </location>
</feature>
<evidence type="ECO:0000256" key="1">
    <source>
        <dbReference type="SAM" id="Phobius"/>
    </source>
</evidence>
<reference evidence="2" key="1">
    <citation type="journal article" date="2020" name="Stud. Mycol.">
        <title>101 Dothideomycetes genomes: a test case for predicting lifestyles and emergence of pathogens.</title>
        <authorList>
            <person name="Haridas S."/>
            <person name="Albert R."/>
            <person name="Binder M."/>
            <person name="Bloem J."/>
            <person name="Labutti K."/>
            <person name="Salamov A."/>
            <person name="Andreopoulos B."/>
            <person name="Baker S."/>
            <person name="Barry K."/>
            <person name="Bills G."/>
            <person name="Bluhm B."/>
            <person name="Cannon C."/>
            <person name="Castanera R."/>
            <person name="Culley D."/>
            <person name="Daum C."/>
            <person name="Ezra D."/>
            <person name="Gonzalez J."/>
            <person name="Henrissat B."/>
            <person name="Kuo A."/>
            <person name="Liang C."/>
            <person name="Lipzen A."/>
            <person name="Lutzoni F."/>
            <person name="Magnuson J."/>
            <person name="Mondo S."/>
            <person name="Nolan M."/>
            <person name="Ohm R."/>
            <person name="Pangilinan J."/>
            <person name="Park H.-J."/>
            <person name="Ramirez L."/>
            <person name="Alfaro M."/>
            <person name="Sun H."/>
            <person name="Tritt A."/>
            <person name="Yoshinaga Y."/>
            <person name="Zwiers L.-H."/>
            <person name="Turgeon B."/>
            <person name="Goodwin S."/>
            <person name="Spatafora J."/>
            <person name="Crous P."/>
            <person name="Grigoriev I."/>
        </authorList>
    </citation>
    <scope>NUCLEOTIDE SEQUENCE</scope>
    <source>
        <strain evidence="2">CBS 130266</strain>
    </source>
</reference>
<dbReference type="EMBL" id="MU007029">
    <property type="protein sequence ID" value="KAF2431787.1"/>
    <property type="molecule type" value="Genomic_DNA"/>
</dbReference>
<sequence>MIEEQYTYFPIVRLFGPSPGLFPAFLVFSLHSLSASFTLTQQPSVARNAYNE</sequence>
<gene>
    <name evidence="2" type="ORF">EJ08DRAFT_648488</name>
</gene>
<organism evidence="2 3">
    <name type="scientific">Tothia fuscella</name>
    <dbReference type="NCBI Taxonomy" id="1048955"/>
    <lineage>
        <taxon>Eukaryota</taxon>
        <taxon>Fungi</taxon>
        <taxon>Dikarya</taxon>
        <taxon>Ascomycota</taxon>
        <taxon>Pezizomycotina</taxon>
        <taxon>Dothideomycetes</taxon>
        <taxon>Pleosporomycetidae</taxon>
        <taxon>Venturiales</taxon>
        <taxon>Cylindrosympodiaceae</taxon>
        <taxon>Tothia</taxon>
    </lineage>
</organism>
<keyword evidence="1" id="KW-0812">Transmembrane</keyword>
<comment type="caution">
    <text evidence="2">The sequence shown here is derived from an EMBL/GenBank/DDBJ whole genome shotgun (WGS) entry which is preliminary data.</text>
</comment>
<name>A0A9P4NU92_9PEZI</name>